<feature type="transmembrane region" description="Helical" evidence="1">
    <location>
        <begin position="12"/>
        <end position="33"/>
    </location>
</feature>
<feature type="transmembrane region" description="Helical" evidence="1">
    <location>
        <begin position="185"/>
        <end position="206"/>
    </location>
</feature>
<evidence type="ECO:0000313" key="3">
    <source>
        <dbReference type="Proteomes" id="UP000051324"/>
    </source>
</evidence>
<evidence type="ECO:0008006" key="4">
    <source>
        <dbReference type="Google" id="ProtNLM"/>
    </source>
</evidence>
<keyword evidence="1" id="KW-1133">Transmembrane helix</keyword>
<evidence type="ECO:0000313" key="2">
    <source>
        <dbReference type="EMBL" id="KRL83345.1"/>
    </source>
</evidence>
<dbReference type="eggNOG" id="COG2364">
    <property type="taxonomic scope" value="Bacteria"/>
</dbReference>
<feature type="transmembrane region" description="Helical" evidence="1">
    <location>
        <begin position="155"/>
        <end position="179"/>
    </location>
</feature>
<reference evidence="2 3" key="1">
    <citation type="journal article" date="2015" name="Genome Announc.">
        <title>Expanding the biotechnology potential of lactobacilli through comparative genomics of 213 strains and associated genera.</title>
        <authorList>
            <person name="Sun Z."/>
            <person name="Harris H.M."/>
            <person name="McCann A."/>
            <person name="Guo C."/>
            <person name="Argimon S."/>
            <person name="Zhang W."/>
            <person name="Yang X."/>
            <person name="Jeffery I.B."/>
            <person name="Cooney J.C."/>
            <person name="Kagawa T.F."/>
            <person name="Liu W."/>
            <person name="Song Y."/>
            <person name="Salvetti E."/>
            <person name="Wrobel A."/>
            <person name="Rasinkangas P."/>
            <person name="Parkhill J."/>
            <person name="Rea M.C."/>
            <person name="O'Sullivan O."/>
            <person name="Ritari J."/>
            <person name="Douillard F.P."/>
            <person name="Paul Ross R."/>
            <person name="Yang R."/>
            <person name="Briner A.E."/>
            <person name="Felis G.E."/>
            <person name="de Vos W.M."/>
            <person name="Barrangou R."/>
            <person name="Klaenhammer T.R."/>
            <person name="Caufield P.W."/>
            <person name="Cui Y."/>
            <person name="Zhang H."/>
            <person name="O'Toole P.W."/>
        </authorList>
    </citation>
    <scope>NUCLEOTIDE SEQUENCE [LARGE SCALE GENOMIC DNA]</scope>
    <source>
        <strain evidence="2 3">DSM 16634</strain>
    </source>
</reference>
<keyword evidence="3" id="KW-1185">Reference proteome</keyword>
<dbReference type="EMBL" id="AZFT01000053">
    <property type="protein sequence ID" value="KRL83345.1"/>
    <property type="molecule type" value="Genomic_DNA"/>
</dbReference>
<name>A0A0R1TPH5_9LACO</name>
<keyword evidence="1" id="KW-0812">Transmembrane</keyword>
<keyword evidence="1" id="KW-0472">Membrane</keyword>
<dbReference type="AlphaFoldDB" id="A0A0R1TPH5"/>
<dbReference type="PATRIC" id="fig|1423724.4.peg.631"/>
<feature type="transmembrane region" description="Helical" evidence="1">
    <location>
        <begin position="86"/>
        <end position="107"/>
    </location>
</feature>
<sequence>MNNARQNERLELLAYFIFSIFLNSLGNALTVALNLGSALWTAAAVNLAKVLPLTLSSMLIISGSLVILTNIIILKKIDLKRVLGNLIFMLPFSWLVGIFAAWILKFHLTSLPLWLQVILDCVGVSFIAIAISIYQRVNWMLHPVDDLMQIIRFKYFKGNATVAQLIVFTPPIIAIIISLMITHQIYAINIGTLFALLFQGTLVGIADKLVFPKLKHRNLATKI</sequence>
<dbReference type="OrthoDB" id="3237813at2"/>
<evidence type="ECO:0000256" key="1">
    <source>
        <dbReference type="SAM" id="Phobius"/>
    </source>
</evidence>
<feature type="transmembrane region" description="Helical" evidence="1">
    <location>
        <begin position="53"/>
        <end position="74"/>
    </location>
</feature>
<dbReference type="Pfam" id="PF19700">
    <property type="entry name" value="DUF6198"/>
    <property type="match status" value="1"/>
</dbReference>
<feature type="transmembrane region" description="Helical" evidence="1">
    <location>
        <begin position="113"/>
        <end position="134"/>
    </location>
</feature>
<organism evidence="2 3">
    <name type="scientific">Ligilactobacillus apodemi DSM 16634 = JCM 16172</name>
    <dbReference type="NCBI Taxonomy" id="1423724"/>
    <lineage>
        <taxon>Bacteria</taxon>
        <taxon>Bacillati</taxon>
        <taxon>Bacillota</taxon>
        <taxon>Bacilli</taxon>
        <taxon>Lactobacillales</taxon>
        <taxon>Lactobacillaceae</taxon>
        <taxon>Ligilactobacillus</taxon>
    </lineage>
</organism>
<dbReference type="InterPro" id="IPR038750">
    <property type="entry name" value="YczE/YyaS-like"/>
</dbReference>
<dbReference type="STRING" id="1423724.FC32_GL000595"/>
<comment type="caution">
    <text evidence="2">The sequence shown here is derived from an EMBL/GenBank/DDBJ whole genome shotgun (WGS) entry which is preliminary data.</text>
</comment>
<protein>
    <recommendedName>
        <fullName evidence="4">Sugar specific permease</fullName>
    </recommendedName>
</protein>
<accession>A0A0R1TPH5</accession>
<proteinExistence type="predicted"/>
<gene>
    <name evidence="2" type="ORF">FC32_GL000595</name>
</gene>
<dbReference type="RefSeq" id="WP_025086475.1">
    <property type="nucleotide sequence ID" value="NZ_AZFT01000053.1"/>
</dbReference>
<dbReference type="Proteomes" id="UP000051324">
    <property type="component" value="Unassembled WGS sequence"/>
</dbReference>